<gene>
    <name evidence="2" type="ORF">Kpho01_03630</name>
</gene>
<dbReference type="InterPro" id="IPR000157">
    <property type="entry name" value="TIR_dom"/>
</dbReference>
<evidence type="ECO:0000313" key="3">
    <source>
        <dbReference type="Proteomes" id="UP001165143"/>
    </source>
</evidence>
<dbReference type="SUPFAM" id="SSF52200">
    <property type="entry name" value="Toll/Interleukin receptor TIR domain"/>
    <property type="match status" value="1"/>
</dbReference>
<reference evidence="2" key="1">
    <citation type="submission" date="2023-02" db="EMBL/GenBank/DDBJ databases">
        <title>Kitasatospora phosalacinea NBRC 14362.</title>
        <authorList>
            <person name="Ichikawa N."/>
            <person name="Sato H."/>
            <person name="Tonouchi N."/>
        </authorList>
    </citation>
    <scope>NUCLEOTIDE SEQUENCE</scope>
    <source>
        <strain evidence="2">NBRC 14362</strain>
    </source>
</reference>
<dbReference type="Proteomes" id="UP001165143">
    <property type="component" value="Unassembled WGS sequence"/>
</dbReference>
<protein>
    <recommendedName>
        <fullName evidence="1">TIR domain-containing protein</fullName>
    </recommendedName>
</protein>
<organism evidence="2 3">
    <name type="scientific">Kitasatospora phosalacinea</name>
    <dbReference type="NCBI Taxonomy" id="2065"/>
    <lineage>
        <taxon>Bacteria</taxon>
        <taxon>Bacillati</taxon>
        <taxon>Actinomycetota</taxon>
        <taxon>Actinomycetes</taxon>
        <taxon>Kitasatosporales</taxon>
        <taxon>Streptomycetaceae</taxon>
        <taxon>Kitasatospora</taxon>
    </lineage>
</organism>
<sequence>MPAIFVNYRTGDQEAVAALLDHGLSYRFGSDRVFRASKSIAPGSRYPQELIAAVRSCAVLLAVVGPRWFDVQGRDGRPAVEDPGDWPRREIAEAFAVGALVIPVLVGDTPRLRSERLPEALAALADCQHRRLDLRTSHADLTRLADELAALVPELAESDTAVRTR</sequence>
<evidence type="ECO:0000259" key="1">
    <source>
        <dbReference type="Pfam" id="PF13676"/>
    </source>
</evidence>
<name>A0A9W6PCC2_9ACTN</name>
<dbReference type="Gene3D" id="3.40.50.10140">
    <property type="entry name" value="Toll/interleukin-1 receptor homology (TIR) domain"/>
    <property type="match status" value="1"/>
</dbReference>
<dbReference type="InterPro" id="IPR035897">
    <property type="entry name" value="Toll_tir_struct_dom_sf"/>
</dbReference>
<accession>A0A9W6PCC2</accession>
<comment type="caution">
    <text evidence="2">The sequence shown here is derived from an EMBL/GenBank/DDBJ whole genome shotgun (WGS) entry which is preliminary data.</text>
</comment>
<dbReference type="GO" id="GO:0007165">
    <property type="term" value="P:signal transduction"/>
    <property type="evidence" value="ECO:0007669"/>
    <property type="project" value="InterPro"/>
</dbReference>
<dbReference type="AlphaFoldDB" id="A0A9W6PCC2"/>
<evidence type="ECO:0000313" key="2">
    <source>
        <dbReference type="EMBL" id="GLW52352.1"/>
    </source>
</evidence>
<dbReference type="RefSeq" id="WP_051776497.1">
    <property type="nucleotide sequence ID" value="NZ_BSRX01000002.1"/>
</dbReference>
<dbReference type="EMBL" id="BSRX01000002">
    <property type="protein sequence ID" value="GLW52352.1"/>
    <property type="molecule type" value="Genomic_DNA"/>
</dbReference>
<proteinExistence type="predicted"/>
<dbReference type="OrthoDB" id="3654490at2"/>
<feature type="domain" description="TIR" evidence="1">
    <location>
        <begin position="4"/>
        <end position="114"/>
    </location>
</feature>
<dbReference type="Pfam" id="PF13676">
    <property type="entry name" value="TIR_2"/>
    <property type="match status" value="1"/>
</dbReference>